<feature type="transmembrane region" description="Helical" evidence="2">
    <location>
        <begin position="971"/>
        <end position="993"/>
    </location>
</feature>
<feature type="transmembrane region" description="Helical" evidence="2">
    <location>
        <begin position="391"/>
        <end position="410"/>
    </location>
</feature>
<feature type="transmembrane region" description="Helical" evidence="2">
    <location>
        <begin position="855"/>
        <end position="879"/>
    </location>
</feature>
<feature type="compositionally biased region" description="Basic and acidic residues" evidence="1">
    <location>
        <begin position="15"/>
        <end position="24"/>
    </location>
</feature>
<feature type="transmembrane region" description="Helical" evidence="2">
    <location>
        <begin position="1204"/>
        <end position="1223"/>
    </location>
</feature>
<feature type="region of interest" description="Disordered" evidence="1">
    <location>
        <begin position="1"/>
        <end position="119"/>
    </location>
</feature>
<feature type="compositionally biased region" description="Gly residues" evidence="1">
    <location>
        <begin position="201"/>
        <end position="210"/>
    </location>
</feature>
<dbReference type="EMBL" id="BRXX01000086">
    <property type="protein sequence ID" value="GMH88792.1"/>
    <property type="molecule type" value="Genomic_DNA"/>
</dbReference>
<keyword evidence="2" id="KW-0812">Transmembrane</keyword>
<accession>A0A9W7BJH6</accession>
<feature type="region of interest" description="Disordered" evidence="1">
    <location>
        <begin position="157"/>
        <end position="215"/>
    </location>
</feature>
<feature type="transmembrane region" description="Helical" evidence="2">
    <location>
        <begin position="468"/>
        <end position="493"/>
    </location>
</feature>
<proteinExistence type="predicted"/>
<feature type="transmembrane region" description="Helical" evidence="2">
    <location>
        <begin position="431"/>
        <end position="448"/>
    </location>
</feature>
<keyword evidence="2" id="KW-0472">Membrane</keyword>
<evidence type="ECO:0000313" key="4">
    <source>
        <dbReference type="Proteomes" id="UP001165160"/>
    </source>
</evidence>
<name>A0A9W7BJH6_9STRA</name>
<reference evidence="4" key="1">
    <citation type="journal article" date="2023" name="Commun. Biol.">
        <title>Genome analysis of Parmales, the sister group of diatoms, reveals the evolutionary specialization of diatoms from phago-mixotrophs to photoautotrophs.</title>
        <authorList>
            <person name="Ban H."/>
            <person name="Sato S."/>
            <person name="Yoshikawa S."/>
            <person name="Yamada K."/>
            <person name="Nakamura Y."/>
            <person name="Ichinomiya M."/>
            <person name="Sato N."/>
            <person name="Blanc-Mathieu R."/>
            <person name="Endo H."/>
            <person name="Kuwata A."/>
            <person name="Ogata H."/>
        </authorList>
    </citation>
    <scope>NUCLEOTIDE SEQUENCE [LARGE SCALE GENOMIC DNA]</scope>
    <source>
        <strain evidence="4">NIES 3699</strain>
    </source>
</reference>
<gene>
    <name evidence="3" type="ORF">TrVE_jg430</name>
</gene>
<feature type="transmembrane region" description="Helical" evidence="2">
    <location>
        <begin position="276"/>
        <end position="297"/>
    </location>
</feature>
<feature type="transmembrane region" description="Helical" evidence="2">
    <location>
        <begin position="608"/>
        <end position="631"/>
    </location>
</feature>
<feature type="transmembrane region" description="Helical" evidence="2">
    <location>
        <begin position="354"/>
        <end position="371"/>
    </location>
</feature>
<feature type="transmembrane region" description="Helical" evidence="2">
    <location>
        <begin position="699"/>
        <end position="716"/>
    </location>
</feature>
<sequence length="1371" mass="154946">MPPRNNIRSGRGKKDRLERGKSKESVANPLTATYFPENLTKTQQKKTKSPRKDPLPSKKKKPAIPKFDRKAKKKPDDPIHRYRRARMKSLPPAMSHAPLLSTKADDNTRKVRSRSLDPPLRPLSRIGCTFKIKDKSKIKPLVILEMPKAPKTAIPKAPHHLKRQSMIPPPGAPPKRDDWVPPPPFITGGEDFEFDSDDSDGGGGSNGSGNGAMCDQEDMDVEMSRFDPGTGKIITTPSFNSVRSGVSSGTLSKVLVRHASTIDEERVQIHKIFPNMALMFQAMISMCCFVTFLVYWLHMLNVKDGLDVESTNGHSYTLINFQTYTTLYLVSFMMHYFSMALFLLVAFHSPRTKWAAMESLSAFLLALDRIIFLTGNITEDYQGESVSWLKFFGRIFDGMTCVVGVIYLVYKKRKDAAELPTKTLKDIVYFSLPRVTASTMISLMFLSAEATGCLTRYPGEALRCEDKVYSSSTFSLVFICFNFISLCVLPFHLSDYTISHFVKYDFHFREQVQMFFFLVGSTFALVVYASAQQILDLDTWFNPGRFTIASEYTRQAMYGVTNGFLILLMATILTRDHQQEETLNSWTGWFRSLLMTRSDTEVAPSLRLALTVAILMLSGPSLYFFYMSIVAPDDFSLENKKKFYLVANVINPVVFATNVVIFLSRPKGMNKRLEKAAYFFSLVNSIIISIGAKKIDQKFGGTAFLAFFFIVFYRYFMKIRKYLKTFSDLQIHAHITETFAIYISAFGPSLYLISETFGCVSILSTDRCALLYECNIVVVQHLMTGAMFFGMSNFIFSQQTMTDLATFRNCDFPAFLRVTFVGFLSFIAFFAFGIRPKDSSGLKLNLYGYENESQIIEFTSTFKYIMGFSWAILIASFYYPMHMLLMMERQQLETGLATSDHALSSTRVRVWTRIEARLDRVMKKITVEVTDINISPVYYTTHAIIIFLPLICVLLWTTLDLTGGESNQATFLYMVSIIFLPPSLLFAVVIIYSNLGEHTGIKTKIISLVPSATQGCILLMCLKHGDSWVKAVGYSISFGLCVIYMWAEHGRFVSKESDKKRRSHLYFAVVPIAGSTLPPLIFMASEYIACCSRAYSIARDGPTVNYLNELLPPPNFISIGADAGSICDRLAYDLFPIMVCLVAGAVQNIINPTAMEHLNMKNLVNLNLPRDMMHQFALSCLLGMYSILKYGMRSEGFTTTASKTQLLLFVFVSIMTAILPSIYRKLGKCCKKDKKNSGQTNFFDIEMDHEDDTHDHRVYMDDDFASKNTDKRDSTVRFAEGAVHRNEHEVKIREQDSFGGTKKKNKDKRYSELHYKRTQIGSKLTLWEGGTRGLGRLPTHDDFGIKSLSPKNGKKGPDQDVELGAVNPGLL</sequence>
<keyword evidence="2" id="KW-1133">Transmembrane helix</keyword>
<feature type="transmembrane region" description="Helical" evidence="2">
    <location>
        <begin position="643"/>
        <end position="664"/>
    </location>
</feature>
<evidence type="ECO:0000313" key="3">
    <source>
        <dbReference type="EMBL" id="GMH88792.1"/>
    </source>
</evidence>
<protein>
    <submittedName>
        <fullName evidence="3">Uncharacterized protein</fullName>
    </submittedName>
</protein>
<dbReference type="Proteomes" id="UP001165160">
    <property type="component" value="Unassembled WGS sequence"/>
</dbReference>
<feature type="transmembrane region" description="Helical" evidence="2">
    <location>
        <begin position="1067"/>
        <end position="1089"/>
    </location>
</feature>
<feature type="transmembrane region" description="Helical" evidence="2">
    <location>
        <begin position="514"/>
        <end position="535"/>
    </location>
</feature>
<feature type="transmembrane region" description="Helical" evidence="2">
    <location>
        <begin position="327"/>
        <end position="347"/>
    </location>
</feature>
<feature type="transmembrane region" description="Helical" evidence="2">
    <location>
        <begin position="676"/>
        <end position="693"/>
    </location>
</feature>
<evidence type="ECO:0000256" key="2">
    <source>
        <dbReference type="SAM" id="Phobius"/>
    </source>
</evidence>
<feature type="transmembrane region" description="Helical" evidence="2">
    <location>
        <begin position="937"/>
        <end position="959"/>
    </location>
</feature>
<feature type="compositionally biased region" description="Basic residues" evidence="1">
    <location>
        <begin position="57"/>
        <end position="73"/>
    </location>
</feature>
<evidence type="ECO:0000256" key="1">
    <source>
        <dbReference type="SAM" id="MobiDB-lite"/>
    </source>
</evidence>
<comment type="caution">
    <text evidence="3">The sequence shown here is derived from an EMBL/GenBank/DDBJ whole genome shotgun (WGS) entry which is preliminary data.</text>
</comment>
<feature type="transmembrane region" description="Helical" evidence="2">
    <location>
        <begin position="1029"/>
        <end position="1047"/>
    </location>
</feature>
<organism evidence="3 4">
    <name type="scientific">Triparma verrucosa</name>
    <dbReference type="NCBI Taxonomy" id="1606542"/>
    <lineage>
        <taxon>Eukaryota</taxon>
        <taxon>Sar</taxon>
        <taxon>Stramenopiles</taxon>
        <taxon>Ochrophyta</taxon>
        <taxon>Bolidophyceae</taxon>
        <taxon>Parmales</taxon>
        <taxon>Triparmaceae</taxon>
        <taxon>Triparma</taxon>
    </lineage>
</organism>
<feature type="compositionally biased region" description="Acidic residues" evidence="1">
    <location>
        <begin position="190"/>
        <end position="200"/>
    </location>
</feature>
<keyword evidence="4" id="KW-1185">Reference proteome</keyword>
<feature type="transmembrane region" description="Helical" evidence="2">
    <location>
        <begin position="815"/>
        <end position="834"/>
    </location>
</feature>
<feature type="transmembrane region" description="Helical" evidence="2">
    <location>
        <begin position="555"/>
        <end position="573"/>
    </location>
</feature>
<feature type="region of interest" description="Disordered" evidence="1">
    <location>
        <begin position="1341"/>
        <end position="1371"/>
    </location>
</feature>
<feature type="transmembrane region" description="Helical" evidence="2">
    <location>
        <begin position="770"/>
        <end position="795"/>
    </location>
</feature>